<dbReference type="AlphaFoldDB" id="A0AAD0W2P9"/>
<protein>
    <recommendedName>
        <fullName evidence="4">DUF4156 domain-containing protein</fullName>
    </recommendedName>
</protein>
<reference evidence="2 3" key="1">
    <citation type="submission" date="2018-08" db="EMBL/GenBank/DDBJ databases">
        <title>Whole Genome Sequences of Two Pseudoalteromonas piscicida Strains, DE1-A and DE2-A, which Exhibit Strong Antibacterial Activity against Vibrio vulnificus.</title>
        <authorList>
            <person name="Richards G.P."/>
            <person name="Needleman D.S."/>
            <person name="Watson M.A."/>
            <person name="Polson S.W."/>
        </authorList>
    </citation>
    <scope>NUCLEOTIDE SEQUENCE [LARGE SCALE GENOMIC DNA]</scope>
    <source>
        <strain evidence="2 3">DE2-A</strain>
    </source>
</reference>
<feature type="signal peptide" evidence="1">
    <location>
        <begin position="1"/>
        <end position="18"/>
    </location>
</feature>
<evidence type="ECO:0008006" key="4">
    <source>
        <dbReference type="Google" id="ProtNLM"/>
    </source>
</evidence>
<dbReference type="KEGG" id="ppis:B1L02_00190"/>
<dbReference type="Proteomes" id="UP000258102">
    <property type="component" value="Chromosome 1"/>
</dbReference>
<keyword evidence="1" id="KW-0732">Signal</keyword>
<evidence type="ECO:0000256" key="1">
    <source>
        <dbReference type="SAM" id="SignalP"/>
    </source>
</evidence>
<dbReference type="PROSITE" id="PS51257">
    <property type="entry name" value="PROKAR_LIPOPROTEIN"/>
    <property type="match status" value="1"/>
</dbReference>
<organism evidence="2 3">
    <name type="scientific">Pseudoalteromonas piscicida</name>
    <dbReference type="NCBI Taxonomy" id="43662"/>
    <lineage>
        <taxon>Bacteria</taxon>
        <taxon>Pseudomonadati</taxon>
        <taxon>Pseudomonadota</taxon>
        <taxon>Gammaproteobacteria</taxon>
        <taxon>Alteromonadales</taxon>
        <taxon>Pseudoalteromonadaceae</taxon>
        <taxon>Pseudoalteromonas</taxon>
    </lineage>
</organism>
<accession>A0AAD0W2P9</accession>
<feature type="chain" id="PRO_5042047883" description="DUF4156 domain-containing protein" evidence="1">
    <location>
        <begin position="19"/>
        <end position="126"/>
    </location>
</feature>
<sequence length="126" mass="13325">MKLAISLACIGTLIAALSGCEMTPSDTTSRSNAAHTLSDIKANIGCDASYQCKVIGVGERLTCGGPREYLIYSTKHTDEQDVEAVVSAITEQEKRNNKGKAPAVSCEPVMPIQTLCIAHTCQAVPL</sequence>
<dbReference type="RefSeq" id="WP_088529471.1">
    <property type="nucleotide sequence ID" value="NZ_CP021646.1"/>
</dbReference>
<gene>
    <name evidence="2" type="ORF">D0511_00190</name>
</gene>
<proteinExistence type="predicted"/>
<dbReference type="EMBL" id="CP031761">
    <property type="protein sequence ID" value="AXR00666.1"/>
    <property type="molecule type" value="Genomic_DNA"/>
</dbReference>
<evidence type="ECO:0000313" key="2">
    <source>
        <dbReference type="EMBL" id="AXR00666.1"/>
    </source>
</evidence>
<name>A0AAD0W2P9_PSEO7</name>
<evidence type="ECO:0000313" key="3">
    <source>
        <dbReference type="Proteomes" id="UP000258102"/>
    </source>
</evidence>